<dbReference type="AlphaFoldDB" id="V2TQU0"/>
<dbReference type="RefSeq" id="WP_023273537.1">
    <property type="nucleotide sequence ID" value="NZ_KI530734.1"/>
</dbReference>
<reference evidence="4 5" key="1">
    <citation type="submission" date="2013-10" db="EMBL/GenBank/DDBJ databases">
        <title>The Genome Sequence of Acinetobacter nectaris CIP 110549.</title>
        <authorList>
            <consortium name="The Broad Institute Genomics Platform"/>
            <consortium name="The Broad Institute Genome Sequencing Center for Infectious Disease"/>
            <person name="Cerqueira G."/>
            <person name="Feldgarden M."/>
            <person name="Courvalin P."/>
            <person name="Grillot-Courvalin C."/>
            <person name="Clermont D."/>
            <person name="Rocha E."/>
            <person name="Yoon E.-J."/>
            <person name="Nemec A."/>
            <person name="Young S.K."/>
            <person name="Zeng Q."/>
            <person name="Gargeya S."/>
            <person name="Fitzgerald M."/>
            <person name="Abouelleil A."/>
            <person name="Alvarado L."/>
            <person name="Berlin A.M."/>
            <person name="Chapman S.B."/>
            <person name="Gainer-Dewar J."/>
            <person name="Goldberg J."/>
            <person name="Gnerre S."/>
            <person name="Griggs A."/>
            <person name="Gujja S."/>
            <person name="Hansen M."/>
            <person name="Howarth C."/>
            <person name="Imamovic A."/>
            <person name="Ireland A."/>
            <person name="Larimer J."/>
            <person name="McCowan C."/>
            <person name="Murphy C."/>
            <person name="Pearson M."/>
            <person name="Poon T.W."/>
            <person name="Priest M."/>
            <person name="Roberts A."/>
            <person name="Saif S."/>
            <person name="Shea T."/>
            <person name="Sykes S."/>
            <person name="Wortman J."/>
            <person name="Nusbaum C."/>
            <person name="Birren B."/>
        </authorList>
    </citation>
    <scope>NUCLEOTIDE SEQUENCE [LARGE SCALE GENOMIC DNA]</scope>
    <source>
        <strain evidence="4 5">CIP 110549</strain>
    </source>
</reference>
<feature type="transmembrane region" description="Helical" evidence="2">
    <location>
        <begin position="181"/>
        <end position="200"/>
    </location>
</feature>
<dbReference type="eggNOG" id="COG1716">
    <property type="taxonomic scope" value="Bacteria"/>
</dbReference>
<keyword evidence="5" id="KW-1185">Reference proteome</keyword>
<dbReference type="PANTHER" id="PTHR23308">
    <property type="entry name" value="NUCLEAR INHIBITOR OF PROTEIN PHOSPHATASE-1"/>
    <property type="match status" value="1"/>
</dbReference>
<proteinExistence type="predicted"/>
<evidence type="ECO:0000256" key="1">
    <source>
        <dbReference type="SAM" id="MobiDB-lite"/>
    </source>
</evidence>
<dbReference type="SUPFAM" id="SSF49879">
    <property type="entry name" value="SMAD/FHA domain"/>
    <property type="match status" value="1"/>
</dbReference>
<accession>V2TQU0</accession>
<evidence type="ECO:0000259" key="3">
    <source>
        <dbReference type="PROSITE" id="PS50006"/>
    </source>
</evidence>
<feature type="region of interest" description="Disordered" evidence="1">
    <location>
        <begin position="128"/>
        <end position="174"/>
    </location>
</feature>
<dbReference type="SMART" id="SM00240">
    <property type="entry name" value="FHA"/>
    <property type="match status" value="1"/>
</dbReference>
<dbReference type="PATRIC" id="fig|1392540.3.peg.1849"/>
<evidence type="ECO:0000313" key="4">
    <source>
        <dbReference type="EMBL" id="ESK38380.1"/>
    </source>
</evidence>
<feature type="domain" description="FHA" evidence="3">
    <location>
        <begin position="23"/>
        <end position="72"/>
    </location>
</feature>
<organism evidence="4 5">
    <name type="scientific">Acinetobacter nectaris CIP 110549</name>
    <dbReference type="NCBI Taxonomy" id="1392540"/>
    <lineage>
        <taxon>Bacteria</taxon>
        <taxon>Pseudomonadati</taxon>
        <taxon>Pseudomonadota</taxon>
        <taxon>Gammaproteobacteria</taxon>
        <taxon>Moraxellales</taxon>
        <taxon>Moraxellaceae</taxon>
        <taxon>Acinetobacter</taxon>
    </lineage>
</organism>
<gene>
    <name evidence="4" type="ORF">P256_01919</name>
</gene>
<dbReference type="Gene3D" id="2.60.200.20">
    <property type="match status" value="1"/>
</dbReference>
<dbReference type="EMBL" id="AYER01000007">
    <property type="protein sequence ID" value="ESK38380.1"/>
    <property type="molecule type" value="Genomic_DNA"/>
</dbReference>
<keyword evidence="2" id="KW-1133">Transmembrane helix</keyword>
<keyword evidence="2" id="KW-0812">Transmembrane</keyword>
<sequence length="201" mass="22622">MKWTLKAISEELKDSSFSIHEDTLVGRHQSCHLVLQSSEISRRHAAFYIKDQALWLEDLQSSNGTYINGNKITEPALLKDQDLIQFASLKFILNESKSEENTVVEDQPLKANAEEGMPHIADRVKDMPVANDGTPESIQIPKPAPMPEQEHEIASKHESVAQNDNHHATDSEQEVKKNASLGLITIIAILIIALIIWFFFK</sequence>
<comment type="caution">
    <text evidence="4">The sequence shown here is derived from an EMBL/GenBank/DDBJ whole genome shotgun (WGS) entry which is preliminary data.</text>
</comment>
<name>V2TQU0_9GAMM</name>
<dbReference type="InterPro" id="IPR050923">
    <property type="entry name" value="Cell_Proc_Reg/RNA_Proc"/>
</dbReference>
<dbReference type="CDD" id="cd00060">
    <property type="entry name" value="FHA"/>
    <property type="match status" value="1"/>
</dbReference>
<feature type="compositionally biased region" description="Basic and acidic residues" evidence="1">
    <location>
        <begin position="148"/>
        <end position="174"/>
    </location>
</feature>
<keyword evidence="2" id="KW-0472">Membrane</keyword>
<dbReference type="Proteomes" id="UP000023785">
    <property type="component" value="Unassembled WGS sequence"/>
</dbReference>
<evidence type="ECO:0000313" key="5">
    <source>
        <dbReference type="Proteomes" id="UP000023785"/>
    </source>
</evidence>
<dbReference type="PROSITE" id="PS50006">
    <property type="entry name" value="FHA_DOMAIN"/>
    <property type="match status" value="1"/>
</dbReference>
<dbReference type="STRING" id="1392540.P256_01919"/>
<dbReference type="InterPro" id="IPR008984">
    <property type="entry name" value="SMAD_FHA_dom_sf"/>
</dbReference>
<dbReference type="Pfam" id="PF00498">
    <property type="entry name" value="FHA"/>
    <property type="match status" value="1"/>
</dbReference>
<dbReference type="HOGENOM" id="CLU_1318638_0_0_6"/>
<evidence type="ECO:0000256" key="2">
    <source>
        <dbReference type="SAM" id="Phobius"/>
    </source>
</evidence>
<dbReference type="InterPro" id="IPR000253">
    <property type="entry name" value="FHA_dom"/>
</dbReference>
<protein>
    <recommendedName>
        <fullName evidence="3">FHA domain-containing protein</fullName>
    </recommendedName>
</protein>